<gene>
    <name evidence="1" type="ORF">CR513_22288</name>
</gene>
<dbReference type="Proteomes" id="UP000257109">
    <property type="component" value="Unassembled WGS sequence"/>
</dbReference>
<protein>
    <recommendedName>
        <fullName evidence="3">Mitochondrial protein</fullName>
    </recommendedName>
</protein>
<organism evidence="1 2">
    <name type="scientific">Mucuna pruriens</name>
    <name type="common">Velvet bean</name>
    <name type="synonym">Dolichos pruriens</name>
    <dbReference type="NCBI Taxonomy" id="157652"/>
    <lineage>
        <taxon>Eukaryota</taxon>
        <taxon>Viridiplantae</taxon>
        <taxon>Streptophyta</taxon>
        <taxon>Embryophyta</taxon>
        <taxon>Tracheophyta</taxon>
        <taxon>Spermatophyta</taxon>
        <taxon>Magnoliopsida</taxon>
        <taxon>eudicotyledons</taxon>
        <taxon>Gunneridae</taxon>
        <taxon>Pentapetalae</taxon>
        <taxon>rosids</taxon>
        <taxon>fabids</taxon>
        <taxon>Fabales</taxon>
        <taxon>Fabaceae</taxon>
        <taxon>Papilionoideae</taxon>
        <taxon>50 kb inversion clade</taxon>
        <taxon>NPAAA clade</taxon>
        <taxon>indigoferoid/millettioid clade</taxon>
        <taxon>Phaseoleae</taxon>
        <taxon>Mucuna</taxon>
    </lineage>
</organism>
<evidence type="ECO:0008006" key="3">
    <source>
        <dbReference type="Google" id="ProtNLM"/>
    </source>
</evidence>
<feature type="non-terminal residue" evidence="1">
    <location>
        <position position="1"/>
    </location>
</feature>
<dbReference type="EMBL" id="QJKJ01004182">
    <property type="protein sequence ID" value="RDX95222.1"/>
    <property type="molecule type" value="Genomic_DNA"/>
</dbReference>
<name>A0A371GXC9_MUCPR</name>
<comment type="caution">
    <text evidence="1">The sequence shown here is derived from an EMBL/GenBank/DDBJ whole genome shotgun (WGS) entry which is preliminary data.</text>
</comment>
<evidence type="ECO:0000313" key="2">
    <source>
        <dbReference type="Proteomes" id="UP000257109"/>
    </source>
</evidence>
<sequence length="230" mass="26536">MSMMDELKFFFGLQIKHAKYGIYIIKAKHVKELLKKFNLEDCKTMSTPMHPTLILCFDKMDKKIDQTTYKGMIDSLLYLTSYKPDIMFNKSDKYKLKVYNNANFAKDMIERKSTSRDATSLELIYWLISLQNPFLKISSSISRIFLKISNLLLSISTKPYLLSPLHPSPLQTIIHTTLDISEASPSSPIQPIVKTVLDNLTQITIQTPLDNHISHKLMDSPDTFIILRKE</sequence>
<reference evidence="1" key="1">
    <citation type="submission" date="2018-05" db="EMBL/GenBank/DDBJ databases">
        <title>Draft genome of Mucuna pruriens seed.</title>
        <authorList>
            <person name="Nnadi N.E."/>
            <person name="Vos R."/>
            <person name="Hasami M.H."/>
            <person name="Devisetty U.K."/>
            <person name="Aguiy J.C."/>
        </authorList>
    </citation>
    <scope>NUCLEOTIDE SEQUENCE [LARGE SCALE GENOMIC DNA]</scope>
    <source>
        <strain evidence="1">JCA_2017</strain>
    </source>
</reference>
<proteinExistence type="predicted"/>
<dbReference type="AlphaFoldDB" id="A0A371GXC9"/>
<keyword evidence="2" id="KW-1185">Reference proteome</keyword>
<evidence type="ECO:0000313" key="1">
    <source>
        <dbReference type="EMBL" id="RDX95222.1"/>
    </source>
</evidence>
<dbReference type="OrthoDB" id="1740642at2759"/>
<accession>A0A371GXC9</accession>